<accession>A0ABN9BE81</accession>
<feature type="non-terminal residue" evidence="2">
    <location>
        <position position="47"/>
    </location>
</feature>
<keyword evidence="3" id="KW-1185">Reference proteome</keyword>
<dbReference type="EMBL" id="CATNWA010003646">
    <property type="protein sequence ID" value="CAI9545909.1"/>
    <property type="molecule type" value="Genomic_DNA"/>
</dbReference>
<evidence type="ECO:0000313" key="3">
    <source>
        <dbReference type="Proteomes" id="UP001162483"/>
    </source>
</evidence>
<protein>
    <submittedName>
        <fullName evidence="2">Uncharacterized protein</fullName>
    </submittedName>
</protein>
<keyword evidence="1" id="KW-1133">Transmembrane helix</keyword>
<comment type="caution">
    <text evidence="2">The sequence shown here is derived from an EMBL/GenBank/DDBJ whole genome shotgun (WGS) entry which is preliminary data.</text>
</comment>
<keyword evidence="1" id="KW-0472">Membrane</keyword>
<dbReference type="Proteomes" id="UP001162483">
    <property type="component" value="Unassembled WGS sequence"/>
</dbReference>
<organism evidence="2 3">
    <name type="scientific">Staurois parvus</name>
    <dbReference type="NCBI Taxonomy" id="386267"/>
    <lineage>
        <taxon>Eukaryota</taxon>
        <taxon>Metazoa</taxon>
        <taxon>Chordata</taxon>
        <taxon>Craniata</taxon>
        <taxon>Vertebrata</taxon>
        <taxon>Euteleostomi</taxon>
        <taxon>Amphibia</taxon>
        <taxon>Batrachia</taxon>
        <taxon>Anura</taxon>
        <taxon>Neobatrachia</taxon>
        <taxon>Ranoidea</taxon>
        <taxon>Ranidae</taxon>
        <taxon>Staurois</taxon>
    </lineage>
</organism>
<proteinExistence type="predicted"/>
<evidence type="ECO:0000313" key="2">
    <source>
        <dbReference type="EMBL" id="CAI9545909.1"/>
    </source>
</evidence>
<feature type="transmembrane region" description="Helical" evidence="1">
    <location>
        <begin position="12"/>
        <end position="42"/>
    </location>
</feature>
<reference evidence="2" key="1">
    <citation type="submission" date="2023-05" db="EMBL/GenBank/DDBJ databases">
        <authorList>
            <person name="Stuckert A."/>
        </authorList>
    </citation>
    <scope>NUCLEOTIDE SEQUENCE</scope>
</reference>
<gene>
    <name evidence="2" type="ORF">SPARVUS_LOCUS2745566</name>
</gene>
<keyword evidence="1" id="KW-0812">Transmembrane</keyword>
<evidence type="ECO:0000256" key="1">
    <source>
        <dbReference type="SAM" id="Phobius"/>
    </source>
</evidence>
<sequence>MALGRKGLTCGAIKGLAVCSVCLCCTVSTVLCMAVLCTAMQWSVQEL</sequence>
<name>A0ABN9BE81_9NEOB</name>